<accession>A0A382FN75</accession>
<sequence>MSFDNSRLNERLLSPYGSDSAEDDLNVIIVSGAGKFRSENPYNNMITQIKGQ</sequence>
<gene>
    <name evidence="1" type="ORF">METZ01_LOCUS217334</name>
</gene>
<reference evidence="1" key="1">
    <citation type="submission" date="2018-05" db="EMBL/GenBank/DDBJ databases">
        <authorList>
            <person name="Lanie J.A."/>
            <person name="Ng W.-L."/>
            <person name="Kazmierczak K.M."/>
            <person name="Andrzejewski T.M."/>
            <person name="Davidsen T.M."/>
            <person name="Wayne K.J."/>
            <person name="Tettelin H."/>
            <person name="Glass J.I."/>
            <person name="Rusch D."/>
            <person name="Podicherti R."/>
            <person name="Tsui H.-C.T."/>
            <person name="Winkler M.E."/>
        </authorList>
    </citation>
    <scope>NUCLEOTIDE SEQUENCE</scope>
</reference>
<dbReference type="EMBL" id="UINC01050928">
    <property type="protein sequence ID" value="SVB64480.1"/>
    <property type="molecule type" value="Genomic_DNA"/>
</dbReference>
<dbReference type="AlphaFoldDB" id="A0A382FN75"/>
<name>A0A382FN75_9ZZZZ</name>
<organism evidence="1">
    <name type="scientific">marine metagenome</name>
    <dbReference type="NCBI Taxonomy" id="408172"/>
    <lineage>
        <taxon>unclassified sequences</taxon>
        <taxon>metagenomes</taxon>
        <taxon>ecological metagenomes</taxon>
    </lineage>
</organism>
<proteinExistence type="predicted"/>
<evidence type="ECO:0000313" key="1">
    <source>
        <dbReference type="EMBL" id="SVB64480.1"/>
    </source>
</evidence>
<protein>
    <submittedName>
        <fullName evidence="1">Uncharacterized protein</fullName>
    </submittedName>
</protein>